<dbReference type="RefSeq" id="WP_154544710.1">
    <property type="nucleotide sequence ID" value="NZ_VULO01000007.1"/>
</dbReference>
<sequence>MSISRNLPSQTLEELMASIMVNPTEPDTIGDKDNEQLAEVSEVAALPEVVGDASTFTFIQPQNVTSDDS</sequence>
<gene>
    <name evidence="1" type="ORF">FYJ24_06335</name>
</gene>
<dbReference type="EMBL" id="VULO01000007">
    <property type="protein sequence ID" value="MSS84384.1"/>
    <property type="molecule type" value="Genomic_DNA"/>
</dbReference>
<comment type="caution">
    <text evidence="1">The sequence shown here is derived from an EMBL/GenBank/DDBJ whole genome shotgun (WGS) entry which is preliminary data.</text>
</comment>
<name>A0A6N7VRJ4_9ACTO</name>
<evidence type="ECO:0000313" key="2">
    <source>
        <dbReference type="Proteomes" id="UP000470875"/>
    </source>
</evidence>
<keyword evidence="2" id="KW-1185">Reference proteome</keyword>
<accession>A0A6N7VRJ4</accession>
<dbReference type="AlphaFoldDB" id="A0A6N7VRJ4"/>
<protein>
    <submittedName>
        <fullName evidence="1">Uncharacterized protein</fullName>
    </submittedName>
</protein>
<evidence type="ECO:0000313" key="1">
    <source>
        <dbReference type="EMBL" id="MSS84384.1"/>
    </source>
</evidence>
<proteinExistence type="predicted"/>
<dbReference type="Proteomes" id="UP000470875">
    <property type="component" value="Unassembled WGS sequence"/>
</dbReference>
<organism evidence="1 2">
    <name type="scientific">Scrofimicrobium canadense</name>
    <dbReference type="NCBI Taxonomy" id="2652290"/>
    <lineage>
        <taxon>Bacteria</taxon>
        <taxon>Bacillati</taxon>
        <taxon>Actinomycetota</taxon>
        <taxon>Actinomycetes</taxon>
        <taxon>Actinomycetales</taxon>
        <taxon>Actinomycetaceae</taxon>
        <taxon>Scrofimicrobium</taxon>
    </lineage>
</organism>
<reference evidence="1 2" key="1">
    <citation type="submission" date="2019-08" db="EMBL/GenBank/DDBJ databases">
        <title>In-depth cultivation of the pig gut microbiome towards novel bacterial diversity and tailored functional studies.</title>
        <authorList>
            <person name="Wylensek D."/>
            <person name="Hitch T.C.A."/>
            <person name="Clavel T."/>
        </authorList>
    </citation>
    <scope>NUCLEOTIDE SEQUENCE [LARGE SCALE GENOMIC DNA]</scope>
    <source>
        <strain evidence="1 2">WB03_NA08</strain>
    </source>
</reference>